<evidence type="ECO:0000313" key="5">
    <source>
        <dbReference type="Proteomes" id="UP000034764"/>
    </source>
</evidence>
<comment type="caution">
    <text evidence="4">The sequence shown here is derived from an EMBL/GenBank/DDBJ whole genome shotgun (WGS) entry which is preliminary data.</text>
</comment>
<dbReference type="Pfam" id="PF13439">
    <property type="entry name" value="Glyco_transf_4"/>
    <property type="match status" value="1"/>
</dbReference>
<dbReference type="PANTHER" id="PTHR46401:SF2">
    <property type="entry name" value="GLYCOSYLTRANSFERASE WBBK-RELATED"/>
    <property type="match status" value="1"/>
</dbReference>
<evidence type="ECO:0000259" key="3">
    <source>
        <dbReference type="Pfam" id="PF13439"/>
    </source>
</evidence>
<gene>
    <name evidence="4" type="ORF">UT53_C0005G0019</name>
</gene>
<proteinExistence type="predicted"/>
<dbReference type="Pfam" id="PF00534">
    <property type="entry name" value="Glycos_transf_1"/>
    <property type="match status" value="1"/>
</dbReference>
<dbReference type="InterPro" id="IPR028098">
    <property type="entry name" value="Glyco_trans_4-like_N"/>
</dbReference>
<sequence length="379" mass="43750">MTIGVDIRLLASKYKSGIEEYLENLLSNMIPLDPKIEYKLFYNSFRKPLPEYNWLKLSNVTVFDLRIPNNLLFLSGRLFNRPYIDKLLGGVDVFFSPHFFIAPLSKKCRRVTAIHDLSFSLFPNFFSSRHRFWHKFEMTPARQARYSDKIIAVSESTKQDLTRYYDIDPAKVQVIYSGVSEKITRQTDRDLEIFRLSKKLPERFILFLGKLEPRKNVSAIIRAFNRIKLDKSFHDLHLVIAGARGWLCDELDDVARQSPFTNQIIFADQINDYDRSFYYGLASVFIYPSFFEGFGFPPVESMACGTAVITSNRSSLGEVVSDAGIIIEPNNIMETAFWLKKLLSDQGLRDRFIKKGYGQAASFNWSETAKKTLDLIINA</sequence>
<protein>
    <submittedName>
        <fullName evidence="4">Glycosyl transferase group 1</fullName>
    </submittedName>
</protein>
<keyword evidence="1 4" id="KW-0808">Transferase</keyword>
<evidence type="ECO:0000313" key="4">
    <source>
        <dbReference type="EMBL" id="KKR23873.1"/>
    </source>
</evidence>
<dbReference type="Proteomes" id="UP000034764">
    <property type="component" value="Unassembled WGS sequence"/>
</dbReference>
<dbReference type="PANTHER" id="PTHR46401">
    <property type="entry name" value="GLYCOSYLTRANSFERASE WBBK-RELATED"/>
    <property type="match status" value="1"/>
</dbReference>
<reference evidence="4 5" key="1">
    <citation type="journal article" date="2015" name="Nature">
        <title>rRNA introns, odd ribosomes, and small enigmatic genomes across a large radiation of phyla.</title>
        <authorList>
            <person name="Brown C.T."/>
            <person name="Hug L.A."/>
            <person name="Thomas B.C."/>
            <person name="Sharon I."/>
            <person name="Castelle C.J."/>
            <person name="Singh A."/>
            <person name="Wilkins M.J."/>
            <person name="Williams K.H."/>
            <person name="Banfield J.F."/>
        </authorList>
    </citation>
    <scope>NUCLEOTIDE SEQUENCE [LARGE SCALE GENOMIC DNA]</scope>
</reference>
<dbReference type="InterPro" id="IPR001296">
    <property type="entry name" value="Glyco_trans_1"/>
</dbReference>
<evidence type="ECO:0000256" key="1">
    <source>
        <dbReference type="ARBA" id="ARBA00022679"/>
    </source>
</evidence>
<dbReference type="FunFam" id="3.40.50.2000:FF:000119">
    <property type="entry name" value="Glycosyl transferase group 1"/>
    <property type="match status" value="1"/>
</dbReference>
<dbReference type="EMBL" id="LBXD01000005">
    <property type="protein sequence ID" value="KKR23873.1"/>
    <property type="molecule type" value="Genomic_DNA"/>
</dbReference>
<dbReference type="GO" id="GO:0009103">
    <property type="term" value="P:lipopolysaccharide biosynthetic process"/>
    <property type="evidence" value="ECO:0007669"/>
    <property type="project" value="TreeGrafter"/>
</dbReference>
<evidence type="ECO:0000259" key="2">
    <source>
        <dbReference type="Pfam" id="PF00534"/>
    </source>
</evidence>
<dbReference type="CDD" id="cd03809">
    <property type="entry name" value="GT4_MtfB-like"/>
    <property type="match status" value="1"/>
</dbReference>
<dbReference type="AlphaFoldDB" id="A0A0G0P7D8"/>
<feature type="domain" description="Glycosyl transferase family 1" evidence="2">
    <location>
        <begin position="189"/>
        <end position="357"/>
    </location>
</feature>
<name>A0A0G0P7D8_9BACT</name>
<feature type="domain" description="Glycosyltransferase subfamily 4-like N-terminal" evidence="3">
    <location>
        <begin position="17"/>
        <end position="180"/>
    </location>
</feature>
<organism evidence="4 5">
    <name type="scientific">Candidatus Yanofskybacteria bacterium GW2011_GWD2_39_48</name>
    <dbReference type="NCBI Taxonomy" id="1619031"/>
    <lineage>
        <taxon>Bacteria</taxon>
        <taxon>Candidatus Yanofskyibacteriota</taxon>
    </lineage>
</organism>
<dbReference type="GO" id="GO:0016757">
    <property type="term" value="F:glycosyltransferase activity"/>
    <property type="evidence" value="ECO:0007669"/>
    <property type="project" value="InterPro"/>
</dbReference>
<dbReference type="Gene3D" id="3.40.50.2000">
    <property type="entry name" value="Glycogen Phosphorylase B"/>
    <property type="match status" value="2"/>
</dbReference>
<accession>A0A0G0P7D8</accession>
<dbReference type="SUPFAM" id="SSF53756">
    <property type="entry name" value="UDP-Glycosyltransferase/glycogen phosphorylase"/>
    <property type="match status" value="1"/>
</dbReference>